<evidence type="ECO:0000256" key="1">
    <source>
        <dbReference type="ARBA" id="ARBA00004123"/>
    </source>
</evidence>
<dbReference type="CDD" id="cd19494">
    <property type="entry name" value="Elp4"/>
    <property type="match status" value="1"/>
</dbReference>
<reference evidence="11" key="2">
    <citation type="journal article" date="2008" name="Genome Biol.">
        <title>Improved genome assembly and evidence-based global gene model set for the chordate Ciona intestinalis: new insight into intron and operon populations.</title>
        <authorList>
            <person name="Satou Y."/>
            <person name="Mineta K."/>
            <person name="Ogasawara M."/>
            <person name="Sasakura Y."/>
            <person name="Shoguchi E."/>
            <person name="Ueno K."/>
            <person name="Yamada L."/>
            <person name="Matsumoto J."/>
            <person name="Wasserscheid J."/>
            <person name="Dewar K."/>
            <person name="Wiley G.B."/>
            <person name="Macmil S.L."/>
            <person name="Roe B.A."/>
            <person name="Zeller R.W."/>
            <person name="Hastings K.E."/>
            <person name="Lemaire P."/>
            <person name="Lindquist E."/>
            <person name="Endo T."/>
            <person name="Hotta K."/>
            <person name="Inaba K."/>
        </authorList>
    </citation>
    <scope>NUCLEOTIDE SEQUENCE [LARGE SCALE GENOMIC DNA]</scope>
    <source>
        <strain evidence="11">wild type</strain>
    </source>
</reference>
<evidence type="ECO:0000256" key="9">
    <source>
        <dbReference type="ARBA" id="ARBA00045238"/>
    </source>
</evidence>
<dbReference type="GeneTree" id="ENSGT00390000001443"/>
<feature type="region of interest" description="Disordered" evidence="10">
    <location>
        <begin position="328"/>
        <end position="353"/>
    </location>
</feature>
<dbReference type="GO" id="GO:0033588">
    <property type="term" value="C:elongator holoenzyme complex"/>
    <property type="evidence" value="ECO:0000318"/>
    <property type="project" value="GO_Central"/>
</dbReference>
<keyword evidence="12" id="KW-1185">Reference proteome</keyword>
<protein>
    <recommendedName>
        <fullName evidence="5">Elongator complex protein 4</fullName>
    </recommendedName>
</protein>
<dbReference type="UniPathway" id="UPA00988"/>
<evidence type="ECO:0000256" key="10">
    <source>
        <dbReference type="SAM" id="MobiDB-lite"/>
    </source>
</evidence>
<comment type="subcellular location">
    <subcellularLocation>
        <location evidence="2">Cytoplasm</location>
    </subcellularLocation>
    <subcellularLocation>
        <location evidence="1">Nucleus</location>
    </subcellularLocation>
</comment>
<comment type="pathway">
    <text evidence="3">tRNA modification; 5-methoxycarbonylmethyl-2-thiouridine-tRNA biosynthesis.</text>
</comment>
<reference evidence="11" key="3">
    <citation type="submission" date="2025-08" db="UniProtKB">
        <authorList>
            <consortium name="Ensembl"/>
        </authorList>
    </citation>
    <scope>IDENTIFICATION</scope>
</reference>
<organism evidence="11 12">
    <name type="scientific">Ciona intestinalis</name>
    <name type="common">Transparent sea squirt</name>
    <name type="synonym">Ascidia intestinalis</name>
    <dbReference type="NCBI Taxonomy" id="7719"/>
    <lineage>
        <taxon>Eukaryota</taxon>
        <taxon>Metazoa</taxon>
        <taxon>Chordata</taxon>
        <taxon>Tunicata</taxon>
        <taxon>Ascidiacea</taxon>
        <taxon>Phlebobranchia</taxon>
        <taxon>Cionidae</taxon>
        <taxon>Ciona</taxon>
    </lineage>
</organism>
<evidence type="ECO:0000256" key="7">
    <source>
        <dbReference type="ARBA" id="ARBA00022694"/>
    </source>
</evidence>
<comment type="similarity">
    <text evidence="4">Belongs to the ELP4 family.</text>
</comment>
<evidence type="ECO:0000256" key="6">
    <source>
        <dbReference type="ARBA" id="ARBA00022490"/>
    </source>
</evidence>
<dbReference type="GO" id="GO:0002098">
    <property type="term" value="P:tRNA wobble uridine modification"/>
    <property type="evidence" value="ECO:0000318"/>
    <property type="project" value="GO_Central"/>
</dbReference>
<evidence type="ECO:0000256" key="4">
    <source>
        <dbReference type="ARBA" id="ARBA00007573"/>
    </source>
</evidence>
<keyword evidence="8" id="KW-0539">Nucleus</keyword>
<evidence type="ECO:0000256" key="3">
    <source>
        <dbReference type="ARBA" id="ARBA00005043"/>
    </source>
</evidence>
<dbReference type="STRING" id="7719.ENSCINP00000024928"/>
<dbReference type="GO" id="GO:0005634">
    <property type="term" value="C:nucleus"/>
    <property type="evidence" value="ECO:0007669"/>
    <property type="project" value="UniProtKB-SubCell"/>
</dbReference>
<dbReference type="FunFam" id="3.40.50.300:FF:003211">
    <property type="entry name" value="Elongator complex protein, putative"/>
    <property type="match status" value="1"/>
</dbReference>
<keyword evidence="6" id="KW-0963">Cytoplasm</keyword>
<evidence type="ECO:0000256" key="2">
    <source>
        <dbReference type="ARBA" id="ARBA00004496"/>
    </source>
</evidence>
<dbReference type="EMBL" id="EAAA01001913">
    <property type="status" value="NOT_ANNOTATED_CDS"/>
    <property type="molecule type" value="Genomic_DNA"/>
</dbReference>
<comment type="function">
    <text evidence="9">Component of the elongator complex which is required for multiple tRNA modifications, including mcm5U (5-methoxycarbonylmethyl uridine), mcm5s2U (5-methoxycarbonylmethyl-2-thiouridine), and ncm5U (5-carbamoylmethyl uridine). The elongator complex catalyzes the formation of carboxymethyluridine in the wobble base at position 34 in tRNAs.</text>
</comment>
<dbReference type="Gene3D" id="3.40.50.300">
    <property type="entry name" value="P-loop containing nucleotide triphosphate hydrolases"/>
    <property type="match status" value="1"/>
</dbReference>
<dbReference type="Proteomes" id="UP000008144">
    <property type="component" value="Chromosome 4"/>
</dbReference>
<dbReference type="InterPro" id="IPR008728">
    <property type="entry name" value="Elongator_complex_protein_4"/>
</dbReference>
<dbReference type="AlphaFoldDB" id="F6V1A9"/>
<proteinExistence type="inferred from homology"/>
<name>F6V1A9_CIOIN</name>
<dbReference type="PANTHER" id="PTHR12896:SF1">
    <property type="entry name" value="ELONGATOR COMPLEX PROTEIN 4"/>
    <property type="match status" value="1"/>
</dbReference>
<dbReference type="Ensembl" id="ENSCINT00000025174.2">
    <property type="protein sequence ID" value="ENSCINP00000024928.2"/>
    <property type="gene ID" value="ENSCING00000007918.3"/>
</dbReference>
<dbReference type="OMA" id="NTTMWDD"/>
<evidence type="ECO:0000256" key="8">
    <source>
        <dbReference type="ARBA" id="ARBA00023242"/>
    </source>
</evidence>
<dbReference type="PANTHER" id="PTHR12896">
    <property type="entry name" value="PAX6 NEIGHBOR PROTEIN PAXNEB"/>
    <property type="match status" value="1"/>
</dbReference>
<evidence type="ECO:0000313" key="12">
    <source>
        <dbReference type="Proteomes" id="UP000008144"/>
    </source>
</evidence>
<dbReference type="InParanoid" id="F6V1A9"/>
<reference evidence="11" key="4">
    <citation type="submission" date="2025-09" db="UniProtKB">
        <authorList>
            <consortium name="Ensembl"/>
        </authorList>
    </citation>
    <scope>IDENTIFICATION</scope>
</reference>
<dbReference type="HOGENOM" id="CLU_031345_3_1_1"/>
<dbReference type="InterPro" id="IPR027417">
    <property type="entry name" value="P-loop_NTPase"/>
</dbReference>
<accession>F6V1A9</accession>
<evidence type="ECO:0000313" key="11">
    <source>
        <dbReference type="Ensembl" id="ENSCINP00000024928.2"/>
    </source>
</evidence>
<reference evidence="12" key="1">
    <citation type="journal article" date="2002" name="Science">
        <title>The draft genome of Ciona intestinalis: insights into chordate and vertebrate origins.</title>
        <authorList>
            <person name="Dehal P."/>
            <person name="Satou Y."/>
            <person name="Campbell R.K."/>
            <person name="Chapman J."/>
            <person name="Degnan B."/>
            <person name="De Tomaso A."/>
            <person name="Davidson B."/>
            <person name="Di Gregorio A."/>
            <person name="Gelpke M."/>
            <person name="Goodstein D.M."/>
            <person name="Harafuji N."/>
            <person name="Hastings K.E."/>
            <person name="Ho I."/>
            <person name="Hotta K."/>
            <person name="Huang W."/>
            <person name="Kawashima T."/>
            <person name="Lemaire P."/>
            <person name="Martinez D."/>
            <person name="Meinertzhagen I.A."/>
            <person name="Necula S."/>
            <person name="Nonaka M."/>
            <person name="Putnam N."/>
            <person name="Rash S."/>
            <person name="Saiga H."/>
            <person name="Satake M."/>
            <person name="Terry A."/>
            <person name="Yamada L."/>
            <person name="Wang H.G."/>
            <person name="Awazu S."/>
            <person name="Azumi K."/>
            <person name="Boore J."/>
            <person name="Branno M."/>
            <person name="Chin-Bow S."/>
            <person name="DeSantis R."/>
            <person name="Doyle S."/>
            <person name="Francino P."/>
            <person name="Keys D.N."/>
            <person name="Haga S."/>
            <person name="Hayashi H."/>
            <person name="Hino K."/>
            <person name="Imai K.S."/>
            <person name="Inaba K."/>
            <person name="Kano S."/>
            <person name="Kobayashi K."/>
            <person name="Kobayashi M."/>
            <person name="Lee B.I."/>
            <person name="Makabe K.W."/>
            <person name="Manohar C."/>
            <person name="Matassi G."/>
            <person name="Medina M."/>
            <person name="Mochizuki Y."/>
            <person name="Mount S."/>
            <person name="Morishita T."/>
            <person name="Miura S."/>
            <person name="Nakayama A."/>
            <person name="Nishizaka S."/>
            <person name="Nomoto H."/>
            <person name="Ohta F."/>
            <person name="Oishi K."/>
            <person name="Rigoutsos I."/>
            <person name="Sano M."/>
            <person name="Sasaki A."/>
            <person name="Sasakura Y."/>
            <person name="Shoguchi E."/>
            <person name="Shin-i T."/>
            <person name="Spagnuolo A."/>
            <person name="Stainier D."/>
            <person name="Suzuki M.M."/>
            <person name="Tassy O."/>
            <person name="Takatori N."/>
            <person name="Tokuoka M."/>
            <person name="Yagi K."/>
            <person name="Yoshizaki F."/>
            <person name="Wada S."/>
            <person name="Zhang C."/>
            <person name="Hyatt P.D."/>
            <person name="Larimer F."/>
            <person name="Detter C."/>
            <person name="Doggett N."/>
            <person name="Glavina T."/>
            <person name="Hawkins T."/>
            <person name="Richardson P."/>
            <person name="Lucas S."/>
            <person name="Kohara Y."/>
            <person name="Levine M."/>
            <person name="Satoh N."/>
            <person name="Rokhsar D.S."/>
        </authorList>
    </citation>
    <scope>NUCLEOTIDE SEQUENCE [LARGE SCALE GENOMIC DNA]</scope>
</reference>
<dbReference type="GO" id="GO:0005737">
    <property type="term" value="C:cytoplasm"/>
    <property type="evidence" value="ECO:0000318"/>
    <property type="project" value="GO_Central"/>
</dbReference>
<dbReference type="Pfam" id="PF05625">
    <property type="entry name" value="PAXNEB"/>
    <property type="match status" value="1"/>
</dbReference>
<evidence type="ECO:0000256" key="5">
    <source>
        <dbReference type="ARBA" id="ARBA00020265"/>
    </source>
</evidence>
<dbReference type="FunCoup" id="F6V1A9">
    <property type="interactions" value="490"/>
</dbReference>
<sequence>MKRTTFTKKSGKGASGVVIPGTHPSLHNGLLLVSTGIPSLDVVLGGGLPVGSIMMVEEDLFGRFSKIILKYYLAEGVMCNHSLFVASFEDKNEEILTQLPKPVTKDILTGSKTDDMKIAFRYRDLSTATNSLDAPPKYGHYYDISRTMDKIDYEHCGITTLNLNKLIRSTLNKLNTIASDIQHTAPKSIVAKTKLNIIRAAIPGLGSPLWCENTEDNVSSIARFLHALRALARNSLMTCVVTVPTHLYTPHQVNVIRHMVDCSIELESFSKEKTNPVFSQFHGLIRLKKLPCLNSLVPFIPQSLDLGFELKKTKFQIKCLHLPPDMSDGAAESDGKTQKSPCDSNTLHRKLDF</sequence>
<keyword evidence="7" id="KW-0819">tRNA processing</keyword>